<proteinExistence type="predicted"/>
<organism evidence="13 14">
    <name type="scientific">Pantherophis guttatus</name>
    <name type="common">Corn snake</name>
    <name type="synonym">Elaphe guttata</name>
    <dbReference type="NCBI Taxonomy" id="94885"/>
    <lineage>
        <taxon>Eukaryota</taxon>
        <taxon>Metazoa</taxon>
        <taxon>Chordata</taxon>
        <taxon>Craniata</taxon>
        <taxon>Vertebrata</taxon>
        <taxon>Euteleostomi</taxon>
        <taxon>Lepidosauria</taxon>
        <taxon>Squamata</taxon>
        <taxon>Bifurcata</taxon>
        <taxon>Unidentata</taxon>
        <taxon>Episquamata</taxon>
        <taxon>Toxicofera</taxon>
        <taxon>Serpentes</taxon>
        <taxon>Colubroidea</taxon>
        <taxon>Colubridae</taxon>
        <taxon>Colubrinae</taxon>
        <taxon>Pantherophis</taxon>
    </lineage>
</organism>
<dbReference type="Gene3D" id="2.10.70.10">
    <property type="entry name" value="Complement Module, domain 1"/>
    <property type="match status" value="1"/>
</dbReference>
<feature type="domain" description="VWFC" evidence="12">
    <location>
        <begin position="686"/>
        <end position="742"/>
    </location>
</feature>
<feature type="domain" description="VWFC" evidence="12">
    <location>
        <begin position="498"/>
        <end position="559"/>
    </location>
</feature>
<sequence>MLAGLFFQAAWVAVLLHGAQGRVYTGRRKLANFAVERRRIGPHICLSGFGSGCCPGWIPSPGSGQCTLPLCSFGCGTGFCIAPNVCACRDGRQGITCQDPPGACGEYGCDLTCNHGGCQEVARVCPLGFSMTETANGVRCVDIDECLSASCEGLCVNTEGGFVCECGPGMQLATDRHNCQDIDECLTTPCQQHCQNSIGSYQCSCHPGFHLHGNRHSCVDMNECRRPSEKRACQHSCHNTLGSFMCSCHPGYRLSVDRLSCEGFSKFSLAPSPILQSLQQPQTLLRLSPESIGPACPPRGSPALAPSSVPGTPFPFLLVPILSVLPSTASPTSSSPPHSSSFGTSFWPRTARPSLPVSPLSPLLPKKFSPSIPPIPLTPSIPSACWHGGVLHEDNSSWTEPPCLNCSCEGGQVFCQTVTCEVSCSHPIPPAQGECCPACTGCFYYGMSRVEGDVFSLSEENCTVCVCLAGNISCISPECTPSPCPSSAQTDCCPCQPAECHFRGQIYTEGTEFNPDGDNCTICVCRQGEVECSFLPCPTPGCAREDWLLAPGQCCFTCRKTALMTGCFIDDNGIEFPVGQLWSPGDPCELCICQADGSVSCKRTDCLEICPHPIRIPGQCCPDCSAGCTYAGKIFYNNETFPSVLDSCLSCICLLGSVACSPVDCVVSCTYPFHPEGECCPICHDCNYRGRKVINGHNFVPEDEPCVYCTCQLGEVSCERKTCPKTCTEPVGFLIHCCPDCQNNEVLDDLASLENRLANPVLEDGAAERPLQTLQRGPMALVSDISTPNLASLTPEDHLEASNANDRKTVLTNPIALGNVGLHQSRPGEATRLHLNEPPSIIPPSWLGHSAIPQIKPESIVSLLNNPESFGDPPRKSTGFSMTHSSLSSLYSRTSRTTASPPTAHISIPSTPSNLKKSITALFQGSNTHNLPLQPLAETFSSSASSALDSLQELPSSPTHFAYFSLDQQNTGNNSKLTSSDENSLTDISP</sequence>
<dbReference type="InterPro" id="IPR018097">
    <property type="entry name" value="EGF_Ca-bd_CS"/>
</dbReference>
<dbReference type="InterPro" id="IPR009030">
    <property type="entry name" value="Growth_fac_rcpt_cys_sf"/>
</dbReference>
<feature type="domain" description="EGF-like" evidence="11">
    <location>
        <begin position="181"/>
        <end position="219"/>
    </location>
</feature>
<dbReference type="GO" id="GO:0005509">
    <property type="term" value="F:calcium ion binding"/>
    <property type="evidence" value="ECO:0007669"/>
    <property type="project" value="InterPro"/>
</dbReference>
<evidence type="ECO:0000313" key="14">
    <source>
        <dbReference type="RefSeq" id="XP_034276108.1"/>
    </source>
</evidence>
<dbReference type="PROSITE" id="PS50184">
    <property type="entry name" value="VWFC_2"/>
    <property type="match status" value="5"/>
</dbReference>
<comment type="subcellular location">
    <subcellularLocation>
        <location evidence="1">Secreted</location>
    </subcellularLocation>
</comment>
<feature type="region of interest" description="Disordered" evidence="9">
    <location>
        <begin position="969"/>
        <end position="990"/>
    </location>
</feature>
<dbReference type="PROSITE" id="PS01208">
    <property type="entry name" value="VWFC_1"/>
    <property type="match status" value="4"/>
</dbReference>
<dbReference type="InterPro" id="IPR001881">
    <property type="entry name" value="EGF-like_Ca-bd_dom"/>
</dbReference>
<dbReference type="SUPFAM" id="SSF57184">
    <property type="entry name" value="Growth factor receptor domain"/>
    <property type="match status" value="1"/>
</dbReference>
<dbReference type="InterPro" id="IPR001007">
    <property type="entry name" value="VWF_dom"/>
</dbReference>
<dbReference type="PROSITE" id="PS00010">
    <property type="entry name" value="ASX_HYDROXYL"/>
    <property type="match status" value="3"/>
</dbReference>
<dbReference type="AlphaFoldDB" id="A0A6P9BWM7"/>
<accession>A0A6P9BWM7</accession>
<dbReference type="GeneID" id="117667051"/>
<dbReference type="OMA" id="SSCEGQC"/>
<dbReference type="InterPro" id="IPR026823">
    <property type="entry name" value="cEGF"/>
</dbReference>
<keyword evidence="2" id="KW-0964">Secreted</keyword>
<dbReference type="SMART" id="SM00215">
    <property type="entry name" value="VWC_out"/>
    <property type="match status" value="2"/>
</dbReference>
<comment type="caution">
    <text evidence="8">Lacks conserved residue(s) required for the propagation of feature annotation.</text>
</comment>
<feature type="signal peptide" evidence="10">
    <location>
        <begin position="1"/>
        <end position="21"/>
    </location>
</feature>
<feature type="domain" description="VWFC" evidence="12">
    <location>
        <begin position="626"/>
        <end position="684"/>
    </location>
</feature>
<dbReference type="InterPro" id="IPR052080">
    <property type="entry name" value="vWF_C/EGF_Fibrillin"/>
</dbReference>
<feature type="domain" description="EGF-like" evidence="11">
    <location>
        <begin position="220"/>
        <end position="262"/>
    </location>
</feature>
<dbReference type="Pfam" id="PF00093">
    <property type="entry name" value="VWC"/>
    <property type="match status" value="2"/>
</dbReference>
<dbReference type="FunFam" id="2.10.25.10:FF:000005">
    <property type="entry name" value="Fibrillin 2"/>
    <property type="match status" value="1"/>
</dbReference>
<evidence type="ECO:0000256" key="1">
    <source>
        <dbReference type="ARBA" id="ARBA00004613"/>
    </source>
</evidence>
<evidence type="ECO:0000256" key="4">
    <source>
        <dbReference type="ARBA" id="ARBA00022729"/>
    </source>
</evidence>
<keyword evidence="5" id="KW-0677">Repeat</keyword>
<dbReference type="GO" id="GO:0005737">
    <property type="term" value="C:cytoplasm"/>
    <property type="evidence" value="ECO:0007669"/>
    <property type="project" value="TreeGrafter"/>
</dbReference>
<evidence type="ECO:0000256" key="5">
    <source>
        <dbReference type="ARBA" id="ARBA00022737"/>
    </source>
</evidence>
<dbReference type="OrthoDB" id="10045365at2759"/>
<dbReference type="Gene3D" id="6.20.200.20">
    <property type="match status" value="4"/>
</dbReference>
<evidence type="ECO:0000313" key="13">
    <source>
        <dbReference type="Proteomes" id="UP001652622"/>
    </source>
</evidence>
<dbReference type="InParanoid" id="A0A6P9BWM7"/>
<dbReference type="PROSITE" id="PS01186">
    <property type="entry name" value="EGF_2"/>
    <property type="match status" value="2"/>
</dbReference>
<evidence type="ECO:0000259" key="11">
    <source>
        <dbReference type="PROSITE" id="PS50026"/>
    </source>
</evidence>
<dbReference type="SMART" id="SM00179">
    <property type="entry name" value="EGF_CA"/>
    <property type="match status" value="3"/>
</dbReference>
<protein>
    <submittedName>
        <fullName evidence="14">LOW QUALITY PROTEIN: von Willebrand factor C and EGF domain-containing protein</fullName>
    </submittedName>
</protein>
<feature type="chain" id="PRO_5028065754" evidence="10">
    <location>
        <begin position="22"/>
        <end position="990"/>
    </location>
</feature>
<evidence type="ECO:0000256" key="7">
    <source>
        <dbReference type="ARBA" id="ARBA00023180"/>
    </source>
</evidence>
<dbReference type="SUPFAM" id="SSF57603">
    <property type="entry name" value="FnI-like domain"/>
    <property type="match status" value="6"/>
</dbReference>
<name>A0A6P9BWM7_PANGU</name>
<reference evidence="14" key="1">
    <citation type="submission" date="2025-08" db="UniProtKB">
        <authorList>
            <consortium name="RefSeq"/>
        </authorList>
    </citation>
    <scope>IDENTIFICATION</scope>
    <source>
        <tissue evidence="14">Blood</tissue>
    </source>
</reference>
<feature type="domain" description="VWFC" evidence="12">
    <location>
        <begin position="383"/>
        <end position="440"/>
    </location>
</feature>
<dbReference type="SMART" id="SM00214">
    <property type="entry name" value="VWC"/>
    <property type="match status" value="6"/>
</dbReference>
<keyword evidence="13" id="KW-1185">Reference proteome</keyword>
<evidence type="ECO:0000256" key="9">
    <source>
        <dbReference type="SAM" id="MobiDB-lite"/>
    </source>
</evidence>
<evidence type="ECO:0000256" key="10">
    <source>
        <dbReference type="SAM" id="SignalP"/>
    </source>
</evidence>
<dbReference type="PANTHER" id="PTHR47333:SF1">
    <property type="entry name" value="VON WILLEBRAND FACTOR C AND EGF DOMAIN-CONTAINING PROTEIN"/>
    <property type="match status" value="1"/>
</dbReference>
<dbReference type="GO" id="GO:0005576">
    <property type="term" value="C:extracellular region"/>
    <property type="evidence" value="ECO:0007669"/>
    <property type="project" value="UniProtKB-SubCell"/>
</dbReference>
<dbReference type="FunFam" id="2.10.25.10:FF:000361">
    <property type="entry name" value="von Willebrand factor C and EGF domain-containing protein"/>
    <property type="match status" value="1"/>
</dbReference>
<dbReference type="Proteomes" id="UP001652622">
    <property type="component" value="Unplaced"/>
</dbReference>
<dbReference type="Pfam" id="PF12662">
    <property type="entry name" value="cEGF"/>
    <property type="match status" value="2"/>
</dbReference>
<feature type="domain" description="VWFC" evidence="12">
    <location>
        <begin position="565"/>
        <end position="625"/>
    </location>
</feature>
<dbReference type="CTD" id="220001"/>
<dbReference type="GO" id="GO:0098586">
    <property type="term" value="P:cellular response to virus"/>
    <property type="evidence" value="ECO:0007669"/>
    <property type="project" value="TreeGrafter"/>
</dbReference>
<dbReference type="Gene3D" id="2.10.25.10">
    <property type="entry name" value="Laminin"/>
    <property type="match status" value="4"/>
</dbReference>
<keyword evidence="7" id="KW-0325">Glycoprotein</keyword>
<keyword evidence="3 8" id="KW-0245">EGF-like domain</keyword>
<evidence type="ECO:0000256" key="8">
    <source>
        <dbReference type="PROSITE-ProRule" id="PRU00076"/>
    </source>
</evidence>
<dbReference type="RefSeq" id="XP_034276108.1">
    <property type="nucleotide sequence ID" value="XM_034420217.2"/>
</dbReference>
<dbReference type="PROSITE" id="PS01187">
    <property type="entry name" value="EGF_CA"/>
    <property type="match status" value="1"/>
</dbReference>
<dbReference type="SMART" id="SM00181">
    <property type="entry name" value="EGF"/>
    <property type="match status" value="4"/>
</dbReference>
<dbReference type="KEGG" id="pgut:117667051"/>
<dbReference type="InterPro" id="IPR000742">
    <property type="entry name" value="EGF"/>
</dbReference>
<keyword evidence="4 10" id="KW-0732">Signal</keyword>
<dbReference type="CDD" id="cd00054">
    <property type="entry name" value="EGF_CA"/>
    <property type="match status" value="3"/>
</dbReference>
<evidence type="ECO:0000259" key="12">
    <source>
        <dbReference type="PROSITE" id="PS50184"/>
    </source>
</evidence>
<dbReference type="Pfam" id="PF23334">
    <property type="entry name" value="VWC2L_2nd"/>
    <property type="match status" value="2"/>
</dbReference>
<keyword evidence="6" id="KW-1015">Disulfide bond</keyword>
<gene>
    <name evidence="14" type="primary">VWCE</name>
</gene>
<evidence type="ECO:0000256" key="2">
    <source>
        <dbReference type="ARBA" id="ARBA00022525"/>
    </source>
</evidence>
<evidence type="ECO:0000256" key="3">
    <source>
        <dbReference type="ARBA" id="ARBA00022536"/>
    </source>
</evidence>
<dbReference type="InterPro" id="IPR000152">
    <property type="entry name" value="EGF-type_Asp/Asn_hydroxyl_site"/>
</dbReference>
<dbReference type="PANTHER" id="PTHR47333">
    <property type="entry name" value="VON WILLEBRAND FACTOR C AND EGF DOMAIN-CONTAINING PROTEIN"/>
    <property type="match status" value="1"/>
</dbReference>
<evidence type="ECO:0000256" key="6">
    <source>
        <dbReference type="ARBA" id="ARBA00023157"/>
    </source>
</evidence>
<dbReference type="PROSITE" id="PS50026">
    <property type="entry name" value="EGF_3"/>
    <property type="match status" value="3"/>
</dbReference>
<feature type="domain" description="EGF-like" evidence="11">
    <location>
        <begin position="142"/>
        <end position="180"/>
    </location>
</feature>